<gene>
    <name evidence="1" type="ORF">SAMN05421659_10362</name>
</gene>
<reference evidence="1 2" key="1">
    <citation type="submission" date="2016-10" db="EMBL/GenBank/DDBJ databases">
        <authorList>
            <person name="de Groot N.N."/>
        </authorList>
    </citation>
    <scope>NUCLEOTIDE SEQUENCE [LARGE SCALE GENOMIC DNA]</scope>
    <source>
        <strain evidence="1 2">DSM 9179</strain>
    </source>
</reference>
<dbReference type="STRING" id="99656.SAMN05421659_10362"/>
<dbReference type="EMBL" id="FOJI01000003">
    <property type="protein sequence ID" value="SEW00049.1"/>
    <property type="molecule type" value="Genomic_DNA"/>
</dbReference>
<evidence type="ECO:0000313" key="2">
    <source>
        <dbReference type="Proteomes" id="UP000199701"/>
    </source>
</evidence>
<protein>
    <submittedName>
        <fullName evidence="1">Uncharacterized protein</fullName>
    </submittedName>
</protein>
<name>A0A1I0NFC3_9FIRM</name>
<dbReference type="AlphaFoldDB" id="A0A1I0NFC3"/>
<evidence type="ECO:0000313" key="1">
    <source>
        <dbReference type="EMBL" id="SEW00049.1"/>
    </source>
</evidence>
<proteinExistence type="predicted"/>
<dbReference type="OrthoDB" id="3193516at2"/>
<accession>A0A1I0NFC3</accession>
<organism evidence="1 2">
    <name type="scientific">[Clostridium] fimetarium</name>
    <dbReference type="NCBI Taxonomy" id="99656"/>
    <lineage>
        <taxon>Bacteria</taxon>
        <taxon>Bacillati</taxon>
        <taxon>Bacillota</taxon>
        <taxon>Clostridia</taxon>
        <taxon>Lachnospirales</taxon>
        <taxon>Lachnospiraceae</taxon>
    </lineage>
</organism>
<keyword evidence="2" id="KW-1185">Reference proteome</keyword>
<sequence length="443" mass="50750">MNKNKLKSAQKKYNEVKSKQIGIAEETKRVANVLENINSKIDDLDEEFTNKTGITNKEDMTFLFIAIFLQCTRWALMPKMDTDFSKVPDSERLASNTTQKEGIYAGEKSGKTYEMKKINEIKGKNIVKYDKDKGLYQNFLNGEGEYEHISWLEILFRPVPYDAMNAIDDTKIIIPRIRNLSNAGVNINGVNHHVATLGHDPILGWIFGTMNILSRRITFINLMTFNVILESPQLDKWRQYIDYKPNTNILDMINYCVGSVKEDAKRLPAAVARQAMHLQSDKLTKEGLPIPFLSSLNPEKAQNLIKNGWNSNEVERLISKVAKDAAIVGIQAITCMMINLIIKAIYLFCAEEDNKEYLDLREVKIRKILMLSNVIASSSNILYVAFSKNIGKLDIGGMGITLFNLFNDRKLIKQIKYEFISNGLEKEIMGNENWEDNYYWEVK</sequence>
<dbReference type="Proteomes" id="UP000199701">
    <property type="component" value="Unassembled WGS sequence"/>
</dbReference>
<dbReference type="RefSeq" id="WP_092451134.1">
    <property type="nucleotide sequence ID" value="NZ_FOJI01000003.1"/>
</dbReference>